<keyword evidence="2" id="KW-0732">Signal</keyword>
<evidence type="ECO:0000313" key="3">
    <source>
        <dbReference type="EMBL" id="KAF2189397.1"/>
    </source>
</evidence>
<feature type="region of interest" description="Disordered" evidence="1">
    <location>
        <begin position="79"/>
        <end position="124"/>
    </location>
</feature>
<gene>
    <name evidence="3" type="ORF">K469DRAFT_683788</name>
</gene>
<dbReference type="AlphaFoldDB" id="A0A6A6EBM9"/>
<reference evidence="3" key="1">
    <citation type="journal article" date="2020" name="Stud. Mycol.">
        <title>101 Dothideomycetes genomes: a test case for predicting lifestyles and emergence of pathogens.</title>
        <authorList>
            <person name="Haridas S."/>
            <person name="Albert R."/>
            <person name="Binder M."/>
            <person name="Bloem J."/>
            <person name="Labutti K."/>
            <person name="Salamov A."/>
            <person name="Andreopoulos B."/>
            <person name="Baker S."/>
            <person name="Barry K."/>
            <person name="Bills G."/>
            <person name="Bluhm B."/>
            <person name="Cannon C."/>
            <person name="Castanera R."/>
            <person name="Culley D."/>
            <person name="Daum C."/>
            <person name="Ezra D."/>
            <person name="Gonzalez J."/>
            <person name="Henrissat B."/>
            <person name="Kuo A."/>
            <person name="Liang C."/>
            <person name="Lipzen A."/>
            <person name="Lutzoni F."/>
            <person name="Magnuson J."/>
            <person name="Mondo S."/>
            <person name="Nolan M."/>
            <person name="Ohm R."/>
            <person name="Pangilinan J."/>
            <person name="Park H.-J."/>
            <person name="Ramirez L."/>
            <person name="Alfaro M."/>
            <person name="Sun H."/>
            <person name="Tritt A."/>
            <person name="Yoshinaga Y."/>
            <person name="Zwiers L.-H."/>
            <person name="Turgeon B."/>
            <person name="Goodwin S."/>
            <person name="Spatafora J."/>
            <person name="Crous P."/>
            <person name="Grigoriev I."/>
        </authorList>
    </citation>
    <scope>NUCLEOTIDE SEQUENCE</scope>
    <source>
        <strain evidence="3">CBS 207.26</strain>
    </source>
</reference>
<evidence type="ECO:0000313" key="4">
    <source>
        <dbReference type="Proteomes" id="UP000800200"/>
    </source>
</evidence>
<sequence>MLTVLFIAAMVSHLELLTVSTVHKLHIPFQPNIISLCHRIPRSYQKERRGVHFLGQKFSVKTCGRSGWRSRRNLLKAPATQDERLSHLNSLEDPQPSEPFFSKRSPPSQPTSLAARPTTAGSHDNRDLFAKYTTLEDNLSIHDIAEQAANVEMLDCNNNKMQKNAEVLMKSCSTPRTPTSPRVEDSSGTSNVTNTAGGSNVSRSEIMSDVVETARPSAPYQVQHHTVSASESPSQNSPTRS</sequence>
<feature type="compositionally biased region" description="Polar residues" evidence="1">
    <location>
        <begin position="172"/>
        <end position="205"/>
    </location>
</feature>
<dbReference type="EMBL" id="ML994621">
    <property type="protein sequence ID" value="KAF2189397.1"/>
    <property type="molecule type" value="Genomic_DNA"/>
</dbReference>
<feature type="signal peptide" evidence="2">
    <location>
        <begin position="1"/>
        <end position="16"/>
    </location>
</feature>
<feature type="chain" id="PRO_5025357278" evidence="2">
    <location>
        <begin position="17"/>
        <end position="241"/>
    </location>
</feature>
<evidence type="ECO:0000256" key="2">
    <source>
        <dbReference type="SAM" id="SignalP"/>
    </source>
</evidence>
<protein>
    <submittedName>
        <fullName evidence="3">Uncharacterized protein</fullName>
    </submittedName>
</protein>
<feature type="region of interest" description="Disordered" evidence="1">
    <location>
        <begin position="172"/>
        <end position="241"/>
    </location>
</feature>
<evidence type="ECO:0000256" key="1">
    <source>
        <dbReference type="SAM" id="MobiDB-lite"/>
    </source>
</evidence>
<proteinExistence type="predicted"/>
<dbReference type="Proteomes" id="UP000800200">
    <property type="component" value="Unassembled WGS sequence"/>
</dbReference>
<organism evidence="3 4">
    <name type="scientific">Zopfia rhizophila CBS 207.26</name>
    <dbReference type="NCBI Taxonomy" id="1314779"/>
    <lineage>
        <taxon>Eukaryota</taxon>
        <taxon>Fungi</taxon>
        <taxon>Dikarya</taxon>
        <taxon>Ascomycota</taxon>
        <taxon>Pezizomycotina</taxon>
        <taxon>Dothideomycetes</taxon>
        <taxon>Dothideomycetes incertae sedis</taxon>
        <taxon>Zopfiaceae</taxon>
        <taxon>Zopfia</taxon>
    </lineage>
</organism>
<accession>A0A6A6EBM9</accession>
<name>A0A6A6EBM9_9PEZI</name>
<keyword evidence="4" id="KW-1185">Reference proteome</keyword>
<feature type="compositionally biased region" description="Polar residues" evidence="1">
    <location>
        <begin position="223"/>
        <end position="241"/>
    </location>
</feature>